<reference evidence="1" key="1">
    <citation type="submission" date="2020-11" db="EMBL/GenBank/DDBJ databases">
        <authorList>
            <consortium name="DOE Joint Genome Institute"/>
            <person name="Ahrendt S."/>
            <person name="Riley R."/>
            <person name="Andreopoulos W."/>
            <person name="Labutti K."/>
            <person name="Pangilinan J."/>
            <person name="Ruiz-Duenas F.J."/>
            <person name="Barrasa J.M."/>
            <person name="Sanchez-Garcia M."/>
            <person name="Camarero S."/>
            <person name="Miyauchi S."/>
            <person name="Serrano A."/>
            <person name="Linde D."/>
            <person name="Babiker R."/>
            <person name="Drula E."/>
            <person name="Ayuso-Fernandez I."/>
            <person name="Pacheco R."/>
            <person name="Padilla G."/>
            <person name="Ferreira P."/>
            <person name="Barriuso J."/>
            <person name="Kellner H."/>
            <person name="Castanera R."/>
            <person name="Alfaro M."/>
            <person name="Ramirez L."/>
            <person name="Pisabarro A.G."/>
            <person name="Kuo A."/>
            <person name="Tritt A."/>
            <person name="Lipzen A."/>
            <person name="He G."/>
            <person name="Yan M."/>
            <person name="Ng V."/>
            <person name="Cullen D."/>
            <person name="Martin F."/>
            <person name="Rosso M.-N."/>
            <person name="Henrissat B."/>
            <person name="Hibbett D."/>
            <person name="Martinez A.T."/>
            <person name="Grigoriev I.V."/>
        </authorList>
    </citation>
    <scope>NUCLEOTIDE SEQUENCE</scope>
    <source>
        <strain evidence="1">AH 40177</strain>
    </source>
</reference>
<comment type="caution">
    <text evidence="1">The sequence shown here is derived from an EMBL/GenBank/DDBJ whole genome shotgun (WGS) entry which is preliminary data.</text>
</comment>
<name>A0A9P5U6T5_9AGAR</name>
<dbReference type="Proteomes" id="UP000772434">
    <property type="component" value="Unassembled WGS sequence"/>
</dbReference>
<evidence type="ECO:0000313" key="2">
    <source>
        <dbReference type="Proteomes" id="UP000772434"/>
    </source>
</evidence>
<evidence type="ECO:0000313" key="1">
    <source>
        <dbReference type="EMBL" id="KAF9068326.1"/>
    </source>
</evidence>
<dbReference type="AlphaFoldDB" id="A0A9P5U6T5"/>
<dbReference type="OrthoDB" id="3685327at2759"/>
<keyword evidence="2" id="KW-1185">Reference proteome</keyword>
<dbReference type="EMBL" id="JADNRY010000062">
    <property type="protein sequence ID" value="KAF9068326.1"/>
    <property type="molecule type" value="Genomic_DNA"/>
</dbReference>
<protein>
    <submittedName>
        <fullName evidence="1">Uncharacterized protein</fullName>
    </submittedName>
</protein>
<organism evidence="1 2">
    <name type="scientific">Rhodocollybia butyracea</name>
    <dbReference type="NCBI Taxonomy" id="206335"/>
    <lineage>
        <taxon>Eukaryota</taxon>
        <taxon>Fungi</taxon>
        <taxon>Dikarya</taxon>
        <taxon>Basidiomycota</taxon>
        <taxon>Agaricomycotina</taxon>
        <taxon>Agaricomycetes</taxon>
        <taxon>Agaricomycetidae</taxon>
        <taxon>Agaricales</taxon>
        <taxon>Marasmiineae</taxon>
        <taxon>Omphalotaceae</taxon>
        <taxon>Rhodocollybia</taxon>
    </lineage>
</organism>
<gene>
    <name evidence="1" type="ORF">BDP27DRAFT_1448516</name>
</gene>
<proteinExistence type="predicted"/>
<sequence length="367" mass="40045">MKSILGVQPFRVPFLLQYIAVTLFIRGTLAVPLNLGETNTLVVDLSLVSTGTELDFSSIDSDWDIDHTAHLVPLTPSYLVCSPNAPCRLPPSSSDSDIAIRGSGHMTVHRRGKPGEAAQKAGKGMKTAAKVLGQVAQAANEIPEVGPLIAAAVKVIEVLLKILGGIIEELGKLEAEAAKHEHLFQGDEHHDWSHRTTHVNTVKGSYTYEVYTARAGVFVNYGDGGWENWAYVPSWQSDHKLVASGWQNHTLQYTGGAPQNRPKHGQCSLHIFEDQPTKRLIVIVKDDAGVIIGFTTNADPTSKAGVQVHSQLTGVVSITADKTDKLTFHAPEDTWTTDRCGTRGDYKNKSRQLDCKFKCTKFTAPHH</sequence>
<accession>A0A9P5U6T5</accession>